<dbReference type="HAMAP" id="MF_00639">
    <property type="entry name" value="MurD"/>
    <property type="match status" value="1"/>
</dbReference>
<comment type="catalytic activity">
    <reaction evidence="7 8">
        <text>UDP-N-acetyl-alpha-D-muramoyl-L-alanine + D-glutamate + ATP = UDP-N-acetyl-alpha-D-muramoyl-L-alanyl-D-glutamate + ADP + phosphate + H(+)</text>
        <dbReference type="Rhea" id="RHEA:16429"/>
        <dbReference type="ChEBI" id="CHEBI:15378"/>
        <dbReference type="ChEBI" id="CHEBI:29986"/>
        <dbReference type="ChEBI" id="CHEBI:30616"/>
        <dbReference type="ChEBI" id="CHEBI:43474"/>
        <dbReference type="ChEBI" id="CHEBI:83898"/>
        <dbReference type="ChEBI" id="CHEBI:83900"/>
        <dbReference type="ChEBI" id="CHEBI:456216"/>
        <dbReference type="EC" id="6.3.2.9"/>
    </reaction>
</comment>
<dbReference type="SUPFAM" id="SSF51984">
    <property type="entry name" value="MurCD N-terminal domain"/>
    <property type="match status" value="1"/>
</dbReference>
<name>A0A0A0D417_9PROT</name>
<evidence type="ECO:0000256" key="2">
    <source>
        <dbReference type="ARBA" id="ARBA00004752"/>
    </source>
</evidence>
<keyword evidence="5 7" id="KW-0547">Nucleotide-binding</keyword>
<dbReference type="UniPathway" id="UPA00219"/>
<evidence type="ECO:0000256" key="1">
    <source>
        <dbReference type="ARBA" id="ARBA00004496"/>
    </source>
</evidence>
<dbReference type="EC" id="6.3.2.9" evidence="7 8"/>
<feature type="binding site" evidence="7">
    <location>
        <begin position="117"/>
        <end position="123"/>
    </location>
    <ligand>
        <name>ATP</name>
        <dbReference type="ChEBI" id="CHEBI:30616"/>
    </ligand>
</feature>
<dbReference type="InterPro" id="IPR013221">
    <property type="entry name" value="Mur_ligase_cen"/>
</dbReference>
<dbReference type="Proteomes" id="UP000029995">
    <property type="component" value="Unassembled WGS sequence"/>
</dbReference>
<comment type="function">
    <text evidence="7 8">Cell wall formation. Catalyzes the addition of glutamate to the nucleotide precursor UDP-N-acetylmuramoyl-L-alanine (UMA).</text>
</comment>
<dbReference type="GO" id="GO:0009252">
    <property type="term" value="P:peptidoglycan biosynthetic process"/>
    <property type="evidence" value="ECO:0007669"/>
    <property type="project" value="UniProtKB-UniRule"/>
</dbReference>
<dbReference type="GO" id="GO:0008360">
    <property type="term" value="P:regulation of cell shape"/>
    <property type="evidence" value="ECO:0007669"/>
    <property type="project" value="UniProtKB-KW"/>
</dbReference>
<sequence length="465" mass="48605">MIDLSHLKGRSVAVLGLGKSGTAAIRALKAAGVTVAAWDDKVAGRSFAEREGVPVRDFAAEGMAGIDLVMLSPGIPRTHPQPHPAVARALEAGSRLVGDIDLLAEALPDAGFLGVTGTNGKSTTTALLQHVFQAAGLDSEAGGNLGPAALGLRPVGPGGWYVLEVSSYQLETITEVPWSIGVFINITPDHLDRYPDMAGYVAAKTRLLDGIRPGGTAVIGVDDDYSRTVFEKTRARPEIRAIPVSAARAVEGGVFVRDFVLHDATEGEARPVLDLRQAPALPGAHNGQNAACVWAAARAAGVSEEVLAAAIRTFPGLAHRQQLVGTIAGIRFVNDSKGTNPDAAAKALGSYDTIYWIAGGRPKEGGLEAVDPYLPRVRQAFLIGEGTPKFAAHLDGRVPYQRSTDLDAAIEAAYRAAKADGATDAVVLLSPACASFDQFANFEARGEAFAASVKGLQVRVERGEL</sequence>
<dbReference type="PANTHER" id="PTHR43692">
    <property type="entry name" value="UDP-N-ACETYLMURAMOYLALANINE--D-GLUTAMATE LIGASE"/>
    <property type="match status" value="1"/>
</dbReference>
<feature type="domain" description="Mur ligase C-terminal" evidence="9">
    <location>
        <begin position="319"/>
        <end position="433"/>
    </location>
</feature>
<evidence type="ECO:0000259" key="9">
    <source>
        <dbReference type="Pfam" id="PF02875"/>
    </source>
</evidence>
<keyword evidence="7 8" id="KW-0961">Cell wall biogenesis/degradation</keyword>
<dbReference type="Pfam" id="PF02875">
    <property type="entry name" value="Mur_ligase_C"/>
    <property type="match status" value="1"/>
</dbReference>
<evidence type="ECO:0000256" key="4">
    <source>
        <dbReference type="ARBA" id="ARBA00022598"/>
    </source>
</evidence>
<evidence type="ECO:0000313" key="12">
    <source>
        <dbReference type="Proteomes" id="UP000029995"/>
    </source>
</evidence>
<evidence type="ECO:0000256" key="8">
    <source>
        <dbReference type="RuleBase" id="RU003664"/>
    </source>
</evidence>
<dbReference type="Gene3D" id="3.90.190.20">
    <property type="entry name" value="Mur ligase, C-terminal domain"/>
    <property type="match status" value="1"/>
</dbReference>
<dbReference type="Pfam" id="PF08245">
    <property type="entry name" value="Mur_ligase_M"/>
    <property type="match status" value="1"/>
</dbReference>
<dbReference type="PANTHER" id="PTHR43692:SF1">
    <property type="entry name" value="UDP-N-ACETYLMURAMOYLALANINE--D-GLUTAMATE LIGASE"/>
    <property type="match status" value="1"/>
</dbReference>
<dbReference type="NCBIfam" id="TIGR01087">
    <property type="entry name" value="murD"/>
    <property type="match status" value="1"/>
</dbReference>
<comment type="pathway">
    <text evidence="2 7 8">Cell wall biogenesis; peptidoglycan biosynthesis.</text>
</comment>
<protein>
    <recommendedName>
        <fullName evidence="7 8">UDP-N-acetylmuramoylalanine--D-glutamate ligase</fullName>
        <ecNumber evidence="7 8">6.3.2.9</ecNumber>
    </recommendedName>
    <alternativeName>
        <fullName evidence="7">D-glutamic acid-adding enzyme</fullName>
    </alternativeName>
    <alternativeName>
        <fullName evidence="7">UDP-N-acetylmuramoyl-L-alanyl-D-glutamate synthetase</fullName>
    </alternativeName>
</protein>
<dbReference type="OrthoDB" id="9809796at2"/>
<dbReference type="GO" id="GO:0071555">
    <property type="term" value="P:cell wall organization"/>
    <property type="evidence" value="ECO:0007669"/>
    <property type="project" value="UniProtKB-KW"/>
</dbReference>
<evidence type="ECO:0000256" key="5">
    <source>
        <dbReference type="ARBA" id="ARBA00022741"/>
    </source>
</evidence>
<dbReference type="GO" id="GO:0005737">
    <property type="term" value="C:cytoplasm"/>
    <property type="evidence" value="ECO:0007669"/>
    <property type="project" value="UniProtKB-SubCell"/>
</dbReference>
<dbReference type="SUPFAM" id="SSF53623">
    <property type="entry name" value="MurD-like peptide ligases, catalytic domain"/>
    <property type="match status" value="1"/>
</dbReference>
<keyword evidence="7 8" id="KW-0133">Cell shape</keyword>
<keyword evidence="6 7" id="KW-0067">ATP-binding</keyword>
<keyword evidence="7 8" id="KW-0131">Cell cycle</keyword>
<evidence type="ECO:0000256" key="3">
    <source>
        <dbReference type="ARBA" id="ARBA00022490"/>
    </source>
</evidence>
<dbReference type="AlphaFoldDB" id="A0A0A0D417"/>
<dbReference type="GO" id="GO:0005524">
    <property type="term" value="F:ATP binding"/>
    <property type="evidence" value="ECO:0007669"/>
    <property type="project" value="UniProtKB-UniRule"/>
</dbReference>
<dbReference type="Gene3D" id="3.40.50.720">
    <property type="entry name" value="NAD(P)-binding Rossmann-like Domain"/>
    <property type="match status" value="1"/>
</dbReference>
<comment type="caution">
    <text evidence="11">The sequence shown here is derived from an EMBL/GenBank/DDBJ whole genome shotgun (WGS) entry which is preliminary data.</text>
</comment>
<comment type="similarity">
    <text evidence="7">Belongs to the MurCDEF family.</text>
</comment>
<evidence type="ECO:0000313" key="11">
    <source>
        <dbReference type="EMBL" id="KGM31802.1"/>
    </source>
</evidence>
<evidence type="ECO:0000256" key="7">
    <source>
        <dbReference type="HAMAP-Rule" id="MF_00639"/>
    </source>
</evidence>
<dbReference type="RefSeq" id="WP_034844936.1">
    <property type="nucleotide sequence ID" value="NZ_JANX01000435.1"/>
</dbReference>
<dbReference type="GO" id="GO:0051301">
    <property type="term" value="P:cell division"/>
    <property type="evidence" value="ECO:0007669"/>
    <property type="project" value="UniProtKB-KW"/>
</dbReference>
<dbReference type="InterPro" id="IPR005762">
    <property type="entry name" value="MurD"/>
</dbReference>
<organism evidence="11 12">
    <name type="scientific">Inquilinus limosus MP06</name>
    <dbReference type="NCBI Taxonomy" id="1398085"/>
    <lineage>
        <taxon>Bacteria</taxon>
        <taxon>Pseudomonadati</taxon>
        <taxon>Pseudomonadota</taxon>
        <taxon>Alphaproteobacteria</taxon>
        <taxon>Rhodospirillales</taxon>
        <taxon>Rhodospirillaceae</taxon>
        <taxon>Inquilinus</taxon>
    </lineage>
</organism>
<dbReference type="GO" id="GO:0008764">
    <property type="term" value="F:UDP-N-acetylmuramoylalanine-D-glutamate ligase activity"/>
    <property type="evidence" value="ECO:0007669"/>
    <property type="project" value="UniProtKB-UniRule"/>
</dbReference>
<dbReference type="Gene3D" id="3.40.1190.10">
    <property type="entry name" value="Mur-like, catalytic domain"/>
    <property type="match status" value="1"/>
</dbReference>
<keyword evidence="3 7" id="KW-0963">Cytoplasm</keyword>
<keyword evidence="7 8" id="KW-0573">Peptidoglycan synthesis</keyword>
<feature type="domain" description="Mur ligase central" evidence="10">
    <location>
        <begin position="115"/>
        <end position="297"/>
    </location>
</feature>
<gene>
    <name evidence="7" type="primary">murD</name>
    <name evidence="11" type="ORF">P409_25100</name>
</gene>
<dbReference type="InterPro" id="IPR036565">
    <property type="entry name" value="Mur-like_cat_sf"/>
</dbReference>
<evidence type="ECO:0000256" key="6">
    <source>
        <dbReference type="ARBA" id="ARBA00022840"/>
    </source>
</evidence>
<dbReference type="Pfam" id="PF21799">
    <property type="entry name" value="MurD-like_N"/>
    <property type="match status" value="1"/>
</dbReference>
<reference evidence="11 12" key="1">
    <citation type="submission" date="2014-01" db="EMBL/GenBank/DDBJ databases">
        <title>Genome sequence determination for a cystic fibrosis isolate, Inquilinus limosus.</title>
        <authorList>
            <person name="Pino M."/>
            <person name="Di Conza J."/>
            <person name="Gutkind G."/>
        </authorList>
    </citation>
    <scope>NUCLEOTIDE SEQUENCE [LARGE SCALE GENOMIC DNA]</scope>
    <source>
        <strain evidence="11 12">MP06</strain>
    </source>
</reference>
<keyword evidence="4 7" id="KW-0436">Ligase</keyword>
<dbReference type="SUPFAM" id="SSF53244">
    <property type="entry name" value="MurD-like peptide ligases, peptide-binding domain"/>
    <property type="match status" value="1"/>
</dbReference>
<evidence type="ECO:0000259" key="10">
    <source>
        <dbReference type="Pfam" id="PF08245"/>
    </source>
</evidence>
<keyword evidence="7 8" id="KW-0132">Cell division</keyword>
<dbReference type="EMBL" id="JANX01000435">
    <property type="protein sequence ID" value="KGM31802.1"/>
    <property type="molecule type" value="Genomic_DNA"/>
</dbReference>
<accession>A0A0A0D417</accession>
<proteinExistence type="inferred from homology"/>
<dbReference type="InterPro" id="IPR004101">
    <property type="entry name" value="Mur_ligase_C"/>
</dbReference>
<comment type="subcellular location">
    <subcellularLocation>
        <location evidence="1 7 8">Cytoplasm</location>
    </subcellularLocation>
</comment>
<dbReference type="InterPro" id="IPR036615">
    <property type="entry name" value="Mur_ligase_C_dom_sf"/>
</dbReference>